<dbReference type="RefSeq" id="WP_010490828.1">
    <property type="nucleotide sequence ID" value="NZ_AZCT01000004.1"/>
</dbReference>
<dbReference type="PANTHER" id="PTHR42939">
    <property type="entry name" value="ABC TRANSPORTER ATP-BINDING PROTEIN ALBC-RELATED"/>
    <property type="match status" value="1"/>
</dbReference>
<keyword evidence="3" id="KW-0067">ATP-binding</keyword>
<dbReference type="SUPFAM" id="SSF52540">
    <property type="entry name" value="P-loop containing nucleoside triphosphate hydrolases"/>
    <property type="match status" value="1"/>
</dbReference>
<dbReference type="Proteomes" id="UP000051984">
    <property type="component" value="Unassembled WGS sequence"/>
</dbReference>
<dbReference type="SMART" id="SM00382">
    <property type="entry name" value="AAA"/>
    <property type="match status" value="1"/>
</dbReference>
<evidence type="ECO:0000256" key="3">
    <source>
        <dbReference type="ARBA" id="ARBA00022840"/>
    </source>
</evidence>
<dbReference type="PROSITE" id="PS00211">
    <property type="entry name" value="ABC_TRANSPORTER_1"/>
    <property type="match status" value="1"/>
</dbReference>
<accession>A0A0R1F1C1</accession>
<dbReference type="InterPro" id="IPR027417">
    <property type="entry name" value="P-loop_NTPase"/>
</dbReference>
<dbReference type="PANTHER" id="PTHR42939:SF1">
    <property type="entry name" value="ABC TRANSPORTER ATP-BINDING PROTEIN ALBC-RELATED"/>
    <property type="match status" value="1"/>
</dbReference>
<dbReference type="PROSITE" id="PS50893">
    <property type="entry name" value="ABC_TRANSPORTER_2"/>
    <property type="match status" value="1"/>
</dbReference>
<keyword evidence="2" id="KW-0547">Nucleotide-binding</keyword>
<dbReference type="GO" id="GO:0016887">
    <property type="term" value="F:ATP hydrolysis activity"/>
    <property type="evidence" value="ECO:0007669"/>
    <property type="project" value="InterPro"/>
</dbReference>
<evidence type="ECO:0000313" key="5">
    <source>
        <dbReference type="EMBL" id="KRK12850.1"/>
    </source>
</evidence>
<organism evidence="5 6">
    <name type="scientific">Lacticaseibacillus zeae DSM 20178 = KCTC 3804</name>
    <dbReference type="NCBI Taxonomy" id="1423816"/>
    <lineage>
        <taxon>Bacteria</taxon>
        <taxon>Bacillati</taxon>
        <taxon>Bacillota</taxon>
        <taxon>Bacilli</taxon>
        <taxon>Lactobacillales</taxon>
        <taxon>Lactobacillaceae</taxon>
        <taxon>Lacticaseibacillus</taxon>
    </lineage>
</organism>
<feature type="domain" description="ABC transporter" evidence="4">
    <location>
        <begin position="4"/>
        <end position="210"/>
    </location>
</feature>
<dbReference type="AlphaFoldDB" id="A0A0R1F1C1"/>
<dbReference type="InterPro" id="IPR051782">
    <property type="entry name" value="ABC_Transporter_VariousFunc"/>
</dbReference>
<sequence length="211" mass="23128">MTLIELHQVAKVIKHRQLLHQVNAKIDRGNIATLEGINGSGKTLILKALLGLIAVTGNVTVAGKTVRTQDAYPIKAGILIENPSLIEDFTAAKNLELLARLDPNIHSSQIQDLLTYFNLARFPKQKVRKFSLGMKQKLGIAEAFLGGYPLIVLDEPTNALDHDAIGKLVQLIHDYHAKGATFIIASHDHDFVEHVATQKLLVKEGTISDAH</sequence>
<dbReference type="GO" id="GO:0005524">
    <property type="term" value="F:ATP binding"/>
    <property type="evidence" value="ECO:0007669"/>
    <property type="project" value="UniProtKB-KW"/>
</dbReference>
<gene>
    <name evidence="5" type="ORF">FD51_GL002441</name>
</gene>
<dbReference type="InterPro" id="IPR017871">
    <property type="entry name" value="ABC_transporter-like_CS"/>
</dbReference>
<dbReference type="PATRIC" id="fig|1423816.3.peg.2539"/>
<name>A0A0R1F1C1_LACZE</name>
<proteinExistence type="predicted"/>
<protein>
    <submittedName>
        <fullName evidence="5">Ribose ABC transporter ATPase</fullName>
    </submittedName>
</protein>
<dbReference type="InterPro" id="IPR003439">
    <property type="entry name" value="ABC_transporter-like_ATP-bd"/>
</dbReference>
<comment type="caution">
    <text evidence="5">The sequence shown here is derived from an EMBL/GenBank/DDBJ whole genome shotgun (WGS) entry which is preliminary data.</text>
</comment>
<keyword evidence="1" id="KW-0813">Transport</keyword>
<evidence type="ECO:0000256" key="2">
    <source>
        <dbReference type="ARBA" id="ARBA00022741"/>
    </source>
</evidence>
<dbReference type="eggNOG" id="COG1131">
    <property type="taxonomic scope" value="Bacteria"/>
</dbReference>
<evidence type="ECO:0000313" key="6">
    <source>
        <dbReference type="Proteomes" id="UP000051984"/>
    </source>
</evidence>
<dbReference type="Pfam" id="PF00005">
    <property type="entry name" value="ABC_tran"/>
    <property type="match status" value="1"/>
</dbReference>
<evidence type="ECO:0000259" key="4">
    <source>
        <dbReference type="PROSITE" id="PS50893"/>
    </source>
</evidence>
<dbReference type="Gene3D" id="3.40.50.300">
    <property type="entry name" value="P-loop containing nucleotide triphosphate hydrolases"/>
    <property type="match status" value="1"/>
</dbReference>
<dbReference type="InterPro" id="IPR003593">
    <property type="entry name" value="AAA+_ATPase"/>
</dbReference>
<dbReference type="EMBL" id="AZCT01000004">
    <property type="protein sequence ID" value="KRK12850.1"/>
    <property type="molecule type" value="Genomic_DNA"/>
</dbReference>
<reference evidence="5 6" key="1">
    <citation type="journal article" date="2015" name="Genome Announc.">
        <title>Expanding the biotechnology potential of lactobacilli through comparative genomics of 213 strains and associated genera.</title>
        <authorList>
            <person name="Sun Z."/>
            <person name="Harris H.M."/>
            <person name="McCann A."/>
            <person name="Guo C."/>
            <person name="Argimon S."/>
            <person name="Zhang W."/>
            <person name="Yang X."/>
            <person name="Jeffery I.B."/>
            <person name="Cooney J.C."/>
            <person name="Kagawa T.F."/>
            <person name="Liu W."/>
            <person name="Song Y."/>
            <person name="Salvetti E."/>
            <person name="Wrobel A."/>
            <person name="Rasinkangas P."/>
            <person name="Parkhill J."/>
            <person name="Rea M.C."/>
            <person name="O'Sullivan O."/>
            <person name="Ritari J."/>
            <person name="Douillard F.P."/>
            <person name="Paul Ross R."/>
            <person name="Yang R."/>
            <person name="Briner A.E."/>
            <person name="Felis G.E."/>
            <person name="de Vos W.M."/>
            <person name="Barrangou R."/>
            <person name="Klaenhammer T.R."/>
            <person name="Caufield P.W."/>
            <person name="Cui Y."/>
            <person name="Zhang H."/>
            <person name="O'Toole P.W."/>
        </authorList>
    </citation>
    <scope>NUCLEOTIDE SEQUENCE [LARGE SCALE GENOMIC DNA]</scope>
    <source>
        <strain evidence="5 6">DSM 20178</strain>
    </source>
</reference>
<evidence type="ECO:0000256" key="1">
    <source>
        <dbReference type="ARBA" id="ARBA00022448"/>
    </source>
</evidence>